<dbReference type="PROSITE" id="PS50404">
    <property type="entry name" value="GST_NTER"/>
    <property type="match status" value="1"/>
</dbReference>
<dbReference type="SUPFAM" id="SSF52833">
    <property type="entry name" value="Thioredoxin-like"/>
    <property type="match status" value="1"/>
</dbReference>
<proteinExistence type="inferred from homology"/>
<keyword evidence="2 6" id="KW-0808">Transferase</keyword>
<dbReference type="InterPro" id="IPR036282">
    <property type="entry name" value="Glutathione-S-Trfase_C_sf"/>
</dbReference>
<dbReference type="SUPFAM" id="SSF47616">
    <property type="entry name" value="GST C-terminal domain-like"/>
    <property type="match status" value="1"/>
</dbReference>
<feature type="domain" description="GST N-terminal" evidence="5">
    <location>
        <begin position="1"/>
        <end position="80"/>
    </location>
</feature>
<dbReference type="InterPro" id="IPR040079">
    <property type="entry name" value="Glutathione_S-Trfase"/>
</dbReference>
<dbReference type="InterPro" id="IPR004046">
    <property type="entry name" value="GST_C"/>
</dbReference>
<dbReference type="SFLD" id="SFLDG01150">
    <property type="entry name" value="Main.1:_Beta-like"/>
    <property type="match status" value="1"/>
</dbReference>
<dbReference type="GO" id="GO:0004601">
    <property type="term" value="F:peroxidase activity"/>
    <property type="evidence" value="ECO:0007669"/>
    <property type="project" value="UniProtKB-ARBA"/>
</dbReference>
<dbReference type="RefSeq" id="WP_132924604.1">
    <property type="nucleotide sequence ID" value="NZ_CP075169.1"/>
</dbReference>
<evidence type="ECO:0000256" key="1">
    <source>
        <dbReference type="ARBA" id="ARBA00012452"/>
    </source>
</evidence>
<dbReference type="FunFam" id="3.40.30.10:FF:000156">
    <property type="entry name" value="Glutathione S-transferase 1"/>
    <property type="match status" value="1"/>
</dbReference>
<comment type="catalytic activity">
    <reaction evidence="3">
        <text>RX + glutathione = an S-substituted glutathione + a halide anion + H(+)</text>
        <dbReference type="Rhea" id="RHEA:16437"/>
        <dbReference type="ChEBI" id="CHEBI:15378"/>
        <dbReference type="ChEBI" id="CHEBI:16042"/>
        <dbReference type="ChEBI" id="CHEBI:17792"/>
        <dbReference type="ChEBI" id="CHEBI:57925"/>
        <dbReference type="ChEBI" id="CHEBI:90779"/>
        <dbReference type="EC" id="2.5.1.18"/>
    </reaction>
</comment>
<dbReference type="PANTHER" id="PTHR44051">
    <property type="entry name" value="GLUTATHIONE S-TRANSFERASE-RELATED"/>
    <property type="match status" value="1"/>
</dbReference>
<dbReference type="SFLD" id="SFLDS00019">
    <property type="entry name" value="Glutathione_Transferase_(cytos"/>
    <property type="match status" value="1"/>
</dbReference>
<accession>A0A4R1NLS1</accession>
<comment type="similarity">
    <text evidence="4">Belongs to the GST superfamily.</text>
</comment>
<dbReference type="Pfam" id="PF00043">
    <property type="entry name" value="GST_C"/>
    <property type="match status" value="1"/>
</dbReference>
<dbReference type="GO" id="GO:0004364">
    <property type="term" value="F:glutathione transferase activity"/>
    <property type="evidence" value="ECO:0007669"/>
    <property type="project" value="UniProtKB-EC"/>
</dbReference>
<dbReference type="CDD" id="cd03189">
    <property type="entry name" value="GST_C_GTT1_like"/>
    <property type="match status" value="1"/>
</dbReference>
<reference evidence="6 7" key="1">
    <citation type="submission" date="2019-02" db="EMBL/GenBank/DDBJ databases">
        <title>Investigation of anaerobic lignin degradation for improved lignocellulosic biofuels.</title>
        <authorList>
            <person name="Deangelis K."/>
        </authorList>
    </citation>
    <scope>NUCLEOTIDE SEQUENCE [LARGE SCALE GENOMIC DNA]</scope>
    <source>
        <strain evidence="6 7">159R</strain>
    </source>
</reference>
<dbReference type="CDD" id="cd03046">
    <property type="entry name" value="GST_N_GTT1_like"/>
    <property type="match status" value="1"/>
</dbReference>
<dbReference type="Gene3D" id="3.40.30.10">
    <property type="entry name" value="Glutaredoxin"/>
    <property type="match status" value="1"/>
</dbReference>
<dbReference type="Pfam" id="PF02798">
    <property type="entry name" value="GST_N"/>
    <property type="match status" value="1"/>
</dbReference>
<comment type="caution">
    <text evidence="6">The sequence shown here is derived from an EMBL/GenBank/DDBJ whole genome shotgun (WGS) entry which is preliminary data.</text>
</comment>
<keyword evidence="7" id="KW-1185">Reference proteome</keyword>
<evidence type="ECO:0000313" key="7">
    <source>
        <dbReference type="Proteomes" id="UP000294555"/>
    </source>
</evidence>
<evidence type="ECO:0000256" key="3">
    <source>
        <dbReference type="ARBA" id="ARBA00047960"/>
    </source>
</evidence>
<dbReference type="InterPro" id="IPR036249">
    <property type="entry name" value="Thioredoxin-like_sf"/>
</dbReference>
<dbReference type="OrthoDB" id="9810080at2"/>
<evidence type="ECO:0000256" key="4">
    <source>
        <dbReference type="RuleBase" id="RU003494"/>
    </source>
</evidence>
<organism evidence="6 7">
    <name type="scientific">Sodalis ligni</name>
    <dbReference type="NCBI Taxonomy" id="2697027"/>
    <lineage>
        <taxon>Bacteria</taxon>
        <taxon>Pseudomonadati</taxon>
        <taxon>Pseudomonadota</taxon>
        <taxon>Gammaproteobacteria</taxon>
        <taxon>Enterobacterales</taxon>
        <taxon>Bruguierivoracaceae</taxon>
        <taxon>Sodalis</taxon>
    </lineage>
</organism>
<dbReference type="Gene3D" id="1.20.1050.10">
    <property type="match status" value="1"/>
</dbReference>
<protein>
    <recommendedName>
        <fullName evidence="1">glutathione transferase</fullName>
        <ecNumber evidence="1">2.5.1.18</ecNumber>
    </recommendedName>
</protein>
<dbReference type="SFLD" id="SFLDG00358">
    <property type="entry name" value="Main_(cytGST)"/>
    <property type="match status" value="1"/>
</dbReference>
<evidence type="ECO:0000256" key="2">
    <source>
        <dbReference type="ARBA" id="ARBA00022679"/>
    </source>
</evidence>
<dbReference type="GO" id="GO:0005737">
    <property type="term" value="C:cytoplasm"/>
    <property type="evidence" value="ECO:0007669"/>
    <property type="project" value="UniProtKB-ARBA"/>
</dbReference>
<name>A0A4R1NLS1_9GAMM</name>
<dbReference type="Proteomes" id="UP000294555">
    <property type="component" value="Unassembled WGS sequence"/>
</dbReference>
<dbReference type="EMBL" id="SJOI01000001">
    <property type="protein sequence ID" value="TCL05746.1"/>
    <property type="molecule type" value="Genomic_DNA"/>
</dbReference>
<evidence type="ECO:0000259" key="5">
    <source>
        <dbReference type="PROSITE" id="PS50404"/>
    </source>
</evidence>
<evidence type="ECO:0000313" key="6">
    <source>
        <dbReference type="EMBL" id="TCL05746.1"/>
    </source>
</evidence>
<dbReference type="PANTHER" id="PTHR44051:SF9">
    <property type="entry name" value="GLUTATHIONE S-TRANSFERASE 1"/>
    <property type="match status" value="1"/>
</dbReference>
<dbReference type="EC" id="2.5.1.18" evidence="1"/>
<dbReference type="AlphaFoldDB" id="A0A4R1NLS1"/>
<gene>
    <name evidence="6" type="ORF">EZJ58_3962</name>
</gene>
<sequence length="219" mass="24767">MITVHHLNQSRSHRILWLLEELSLPYEVVYYQREKSMLAPPSLKRIHPLGKAPIVTDDGLTLAESGAIIDYLEARYDSAHLFSPADGLSDSGVRYRYWLHYAEGSLMPLLVMKLIFGMLGKPPVPLLARPLGAAVGKGVQRQYVDPQLATHRQYIEDHLTLYPWFAGEQFTAADIQMSFPMEGLVSRFGAEGFPKIQAFVSKIQSRPAYLRAKAREENK</sequence>
<dbReference type="InterPro" id="IPR004045">
    <property type="entry name" value="Glutathione_S-Trfase_N"/>
</dbReference>